<dbReference type="RefSeq" id="WP_011479373.1">
    <property type="nucleotide sequence ID" value="NC_007947.1"/>
</dbReference>
<dbReference type="EMBL" id="CP000284">
    <property type="protein sequence ID" value="ABE49419.1"/>
    <property type="molecule type" value="Genomic_DNA"/>
</dbReference>
<name>Q1H268_METFK</name>
<sequence length="147" mass="16791">MPGGVKYINPKGEDLEIYFPDPQAYLPVQRKLGLIEWLKWGKRDEETAPELAEFLQGGWARKDLLDAGEWKQLDTEIVSLAVHAFMEKGEDNAPLWFEVPQGHAILALIIKEHNEERVYVIISDPPLEYSWLHDGWPLLASVDQLTG</sequence>
<dbReference type="Proteomes" id="UP000002440">
    <property type="component" value="Chromosome"/>
</dbReference>
<dbReference type="AlphaFoldDB" id="Q1H268"/>
<keyword evidence="2" id="KW-1185">Reference proteome</keyword>
<reference evidence="1 2" key="1">
    <citation type="submission" date="2006-03" db="EMBL/GenBank/DDBJ databases">
        <title>Complete sequence of Methylobacillus flagellatus KT.</title>
        <authorList>
            <consortium name="US DOE Joint Genome Institute"/>
            <person name="Copeland A."/>
            <person name="Lucas S."/>
            <person name="Lapidus A."/>
            <person name="Barry K."/>
            <person name="Detter J.C."/>
            <person name="Glavina del Rio T."/>
            <person name="Hammon N."/>
            <person name="Israni S."/>
            <person name="Dalin E."/>
            <person name="Tice H."/>
            <person name="Pitluck S."/>
            <person name="Brettin T."/>
            <person name="Bruce D."/>
            <person name="Han C."/>
            <person name="Tapia R."/>
            <person name="Saunders E."/>
            <person name="Gilna P."/>
            <person name="Schmutz J."/>
            <person name="Larimer F."/>
            <person name="Land M."/>
            <person name="Kyrpides N."/>
            <person name="Anderson I."/>
            <person name="Richardson P."/>
        </authorList>
    </citation>
    <scope>NUCLEOTIDE SEQUENCE [LARGE SCALE GENOMIC DNA]</scope>
    <source>
        <strain evidence="2">KT / ATCC 51484 / DSM 6875</strain>
    </source>
</reference>
<proteinExistence type="predicted"/>
<dbReference type="OrthoDB" id="6717632at2"/>
<evidence type="ECO:0000313" key="2">
    <source>
        <dbReference type="Proteomes" id="UP000002440"/>
    </source>
</evidence>
<organism evidence="1 2">
    <name type="scientific">Methylobacillus flagellatus (strain ATCC 51484 / DSM 6875 / VKM B-1610 / KT)</name>
    <dbReference type="NCBI Taxonomy" id="265072"/>
    <lineage>
        <taxon>Bacteria</taxon>
        <taxon>Pseudomonadati</taxon>
        <taxon>Pseudomonadota</taxon>
        <taxon>Betaproteobacteria</taxon>
        <taxon>Nitrosomonadales</taxon>
        <taxon>Methylophilaceae</taxon>
        <taxon>Methylobacillus</taxon>
    </lineage>
</organism>
<evidence type="ECO:0000313" key="1">
    <source>
        <dbReference type="EMBL" id="ABE49419.1"/>
    </source>
</evidence>
<dbReference type="eggNOG" id="ENOG5032X5W">
    <property type="taxonomic scope" value="Bacteria"/>
</dbReference>
<protein>
    <submittedName>
        <fullName evidence="1">Uncharacterized protein</fullName>
    </submittedName>
</protein>
<dbReference type="HOGENOM" id="CLU_151256_0_0_4"/>
<dbReference type="KEGG" id="mfa:Mfla_1151"/>
<accession>Q1H268</accession>
<gene>
    <name evidence="1" type="ordered locus">Mfla_1151</name>
</gene>